<proteinExistence type="predicted"/>
<organism evidence="2 3">
    <name type="scientific">Rhizobium leguminosarum bv. viciae</name>
    <dbReference type="NCBI Taxonomy" id="387"/>
    <lineage>
        <taxon>Bacteria</taxon>
        <taxon>Pseudomonadati</taxon>
        <taxon>Pseudomonadota</taxon>
        <taxon>Alphaproteobacteria</taxon>
        <taxon>Hyphomicrobiales</taxon>
        <taxon>Rhizobiaceae</taxon>
        <taxon>Rhizobium/Agrobacterium group</taxon>
        <taxon>Rhizobium</taxon>
    </lineage>
</organism>
<dbReference type="RefSeq" id="WP_168276616.1">
    <property type="nucleotide sequence ID" value="NZ_WIEZ01000011.1"/>
</dbReference>
<reference evidence="2" key="1">
    <citation type="submission" date="2019-10" db="EMBL/GenBank/DDBJ databases">
        <title>Rhizobium leguminosarum symbiovar viciae collection.</title>
        <authorList>
            <person name="Boivin S."/>
            <person name="Lepetit M."/>
        </authorList>
    </citation>
    <scope>NUCLEOTIDE SEQUENCE</scope>
    <source>
        <strain evidence="2">L143</strain>
    </source>
</reference>
<feature type="compositionally biased region" description="Acidic residues" evidence="1">
    <location>
        <begin position="32"/>
        <end position="41"/>
    </location>
</feature>
<dbReference type="EMBL" id="WIEZ01000011">
    <property type="protein sequence ID" value="NKM47246.1"/>
    <property type="molecule type" value="Genomic_DNA"/>
</dbReference>
<gene>
    <name evidence="2" type="ORF">GFL91_20175</name>
</gene>
<evidence type="ECO:0000313" key="2">
    <source>
        <dbReference type="EMBL" id="NKM47246.1"/>
    </source>
</evidence>
<accession>A0A8I2GSS1</accession>
<sequence length="91" mass="9907">MLAGGAGVYSFYMLIWAFDPKPPETAAVVTPDDADGDEPAVDEEKKAEQSKRAAIFRCAPRLMSLLDTIAKPTHSFACSQPDPRRIPVLSE</sequence>
<dbReference type="AlphaFoldDB" id="A0A8I2GSS1"/>
<feature type="region of interest" description="Disordered" evidence="1">
    <location>
        <begin position="29"/>
        <end position="48"/>
    </location>
</feature>
<name>A0A8I2GSS1_RHILV</name>
<evidence type="ECO:0000313" key="3">
    <source>
        <dbReference type="Proteomes" id="UP000662259"/>
    </source>
</evidence>
<dbReference type="Proteomes" id="UP000662259">
    <property type="component" value="Unassembled WGS sequence"/>
</dbReference>
<comment type="caution">
    <text evidence="2">The sequence shown here is derived from an EMBL/GenBank/DDBJ whole genome shotgun (WGS) entry which is preliminary data.</text>
</comment>
<evidence type="ECO:0000256" key="1">
    <source>
        <dbReference type="SAM" id="MobiDB-lite"/>
    </source>
</evidence>
<protein>
    <submittedName>
        <fullName evidence="2">Uncharacterized protein</fullName>
    </submittedName>
</protein>